<feature type="non-terminal residue" evidence="1">
    <location>
        <position position="1"/>
    </location>
</feature>
<evidence type="ECO:0000313" key="2">
    <source>
        <dbReference type="Proteomes" id="UP000053257"/>
    </source>
</evidence>
<sequence length="68" mass="8037">TGMWVVKPEVRRGQRTIALVHTDCVIRACHVIGMYGREELPADFHFSYSHDAFRAFYVNHYIDYHSHE</sequence>
<evidence type="ECO:0000313" key="1">
    <source>
        <dbReference type="EMBL" id="KIP02026.1"/>
    </source>
</evidence>
<proteinExistence type="predicted"/>
<dbReference type="Proteomes" id="UP000053257">
    <property type="component" value="Unassembled WGS sequence"/>
</dbReference>
<accession>A0A0C3RQE7</accession>
<reference evidence="1 2" key="1">
    <citation type="journal article" date="2014" name="PLoS Genet.">
        <title>Analysis of the Phlebiopsis gigantea genome, transcriptome and secretome provides insight into its pioneer colonization strategies of wood.</title>
        <authorList>
            <person name="Hori C."/>
            <person name="Ishida T."/>
            <person name="Igarashi K."/>
            <person name="Samejima M."/>
            <person name="Suzuki H."/>
            <person name="Master E."/>
            <person name="Ferreira P."/>
            <person name="Ruiz-Duenas F.J."/>
            <person name="Held B."/>
            <person name="Canessa P."/>
            <person name="Larrondo L.F."/>
            <person name="Schmoll M."/>
            <person name="Druzhinina I.S."/>
            <person name="Kubicek C.P."/>
            <person name="Gaskell J.A."/>
            <person name="Kersten P."/>
            <person name="St John F."/>
            <person name="Glasner J."/>
            <person name="Sabat G."/>
            <person name="Splinter BonDurant S."/>
            <person name="Syed K."/>
            <person name="Yadav J."/>
            <person name="Mgbeahuruike A.C."/>
            <person name="Kovalchuk A."/>
            <person name="Asiegbu F.O."/>
            <person name="Lackner G."/>
            <person name="Hoffmeister D."/>
            <person name="Rencoret J."/>
            <person name="Gutierrez A."/>
            <person name="Sun H."/>
            <person name="Lindquist E."/>
            <person name="Barry K."/>
            <person name="Riley R."/>
            <person name="Grigoriev I.V."/>
            <person name="Henrissat B."/>
            <person name="Kues U."/>
            <person name="Berka R.M."/>
            <person name="Martinez A.T."/>
            <person name="Covert S.F."/>
            <person name="Blanchette R.A."/>
            <person name="Cullen D."/>
        </authorList>
    </citation>
    <scope>NUCLEOTIDE SEQUENCE [LARGE SCALE GENOMIC DNA]</scope>
    <source>
        <strain evidence="1 2">11061_1 CR5-6</strain>
    </source>
</reference>
<name>A0A0C3RQE7_PHLG1</name>
<protein>
    <submittedName>
        <fullName evidence="1">Uncharacterized protein</fullName>
    </submittedName>
</protein>
<gene>
    <name evidence="1" type="ORF">PHLGIDRAFT_53379</name>
</gene>
<dbReference type="AlphaFoldDB" id="A0A0C3RQE7"/>
<dbReference type="STRING" id="745531.A0A0C3RQE7"/>
<keyword evidence="2" id="KW-1185">Reference proteome</keyword>
<dbReference type="OrthoDB" id="2752506at2759"/>
<organism evidence="1 2">
    <name type="scientific">Phlebiopsis gigantea (strain 11061_1 CR5-6)</name>
    <name type="common">White-rot fungus</name>
    <name type="synonym">Peniophora gigantea</name>
    <dbReference type="NCBI Taxonomy" id="745531"/>
    <lineage>
        <taxon>Eukaryota</taxon>
        <taxon>Fungi</taxon>
        <taxon>Dikarya</taxon>
        <taxon>Basidiomycota</taxon>
        <taxon>Agaricomycotina</taxon>
        <taxon>Agaricomycetes</taxon>
        <taxon>Polyporales</taxon>
        <taxon>Phanerochaetaceae</taxon>
        <taxon>Phlebiopsis</taxon>
    </lineage>
</organism>
<dbReference type="HOGENOM" id="CLU_006344_16_2_1"/>
<dbReference type="EMBL" id="KN840712">
    <property type="protein sequence ID" value="KIP02026.1"/>
    <property type="molecule type" value="Genomic_DNA"/>
</dbReference>
<feature type="non-terminal residue" evidence="1">
    <location>
        <position position="68"/>
    </location>
</feature>